<dbReference type="AlphaFoldDB" id="A0A0C4E8P1"/>
<reference evidence="2" key="1">
    <citation type="submission" date="2010-05" db="EMBL/GenBank/DDBJ databases">
        <title>The Genome Sequence of Magnaporthe poae strain ATCC 64411.</title>
        <authorList>
            <consortium name="The Broad Institute Genome Sequencing Platform"/>
            <consortium name="Broad Institute Genome Sequencing Center for Infectious Disease"/>
            <person name="Ma L.-J."/>
            <person name="Dead R."/>
            <person name="Young S."/>
            <person name="Zeng Q."/>
            <person name="Koehrsen M."/>
            <person name="Alvarado L."/>
            <person name="Berlin A."/>
            <person name="Chapman S.B."/>
            <person name="Chen Z."/>
            <person name="Freedman E."/>
            <person name="Gellesch M."/>
            <person name="Goldberg J."/>
            <person name="Griggs A."/>
            <person name="Gujja S."/>
            <person name="Heilman E.R."/>
            <person name="Heiman D."/>
            <person name="Hepburn T."/>
            <person name="Howarth C."/>
            <person name="Jen D."/>
            <person name="Larson L."/>
            <person name="Mehta T."/>
            <person name="Neiman D."/>
            <person name="Pearson M."/>
            <person name="Roberts A."/>
            <person name="Saif S."/>
            <person name="Shea T."/>
            <person name="Shenoy N."/>
            <person name="Sisk P."/>
            <person name="Stolte C."/>
            <person name="Sykes S."/>
            <person name="Walk T."/>
            <person name="White J."/>
            <person name="Yandava C."/>
            <person name="Haas B."/>
            <person name="Nusbaum C."/>
            <person name="Birren B."/>
        </authorList>
    </citation>
    <scope>NUCLEOTIDE SEQUENCE</scope>
    <source>
        <strain evidence="2">ATCC 64411</strain>
    </source>
</reference>
<dbReference type="Proteomes" id="UP000011715">
    <property type="component" value="Unassembled WGS sequence"/>
</dbReference>
<evidence type="ECO:0000256" key="1">
    <source>
        <dbReference type="SAM" id="MobiDB-lite"/>
    </source>
</evidence>
<evidence type="ECO:0000313" key="4">
    <source>
        <dbReference type="Proteomes" id="UP000011715"/>
    </source>
</evidence>
<organism evidence="3 4">
    <name type="scientific">Magnaporthiopsis poae (strain ATCC 64411 / 73-15)</name>
    <name type="common">Kentucky bluegrass fungus</name>
    <name type="synonym">Magnaporthe poae</name>
    <dbReference type="NCBI Taxonomy" id="644358"/>
    <lineage>
        <taxon>Eukaryota</taxon>
        <taxon>Fungi</taxon>
        <taxon>Dikarya</taxon>
        <taxon>Ascomycota</taxon>
        <taxon>Pezizomycotina</taxon>
        <taxon>Sordariomycetes</taxon>
        <taxon>Sordariomycetidae</taxon>
        <taxon>Magnaporthales</taxon>
        <taxon>Magnaporthaceae</taxon>
        <taxon>Magnaporthiopsis</taxon>
    </lineage>
</organism>
<reference evidence="2" key="3">
    <citation type="submission" date="2011-03" db="EMBL/GenBank/DDBJ databases">
        <title>Annotation of Magnaporthe poae ATCC 64411.</title>
        <authorList>
            <person name="Ma L.-J."/>
            <person name="Dead R."/>
            <person name="Young S.K."/>
            <person name="Zeng Q."/>
            <person name="Gargeya S."/>
            <person name="Fitzgerald M."/>
            <person name="Haas B."/>
            <person name="Abouelleil A."/>
            <person name="Alvarado L."/>
            <person name="Arachchi H.M."/>
            <person name="Berlin A."/>
            <person name="Brown A."/>
            <person name="Chapman S.B."/>
            <person name="Chen Z."/>
            <person name="Dunbar C."/>
            <person name="Freedman E."/>
            <person name="Gearin G."/>
            <person name="Gellesch M."/>
            <person name="Goldberg J."/>
            <person name="Griggs A."/>
            <person name="Gujja S."/>
            <person name="Heiman D."/>
            <person name="Howarth C."/>
            <person name="Larson L."/>
            <person name="Lui A."/>
            <person name="MacDonald P.J.P."/>
            <person name="Mehta T."/>
            <person name="Montmayeur A."/>
            <person name="Murphy C."/>
            <person name="Neiman D."/>
            <person name="Pearson M."/>
            <person name="Priest M."/>
            <person name="Roberts A."/>
            <person name="Saif S."/>
            <person name="Shea T."/>
            <person name="Shenoy N."/>
            <person name="Sisk P."/>
            <person name="Stolte C."/>
            <person name="Sykes S."/>
            <person name="Yandava C."/>
            <person name="Wortman J."/>
            <person name="Nusbaum C."/>
            <person name="Birren B."/>
        </authorList>
    </citation>
    <scope>NUCLEOTIDE SEQUENCE</scope>
    <source>
        <strain evidence="2">ATCC 64411</strain>
    </source>
</reference>
<sequence>MSGLRDGQTDPLQGGQLPIAMGGNEFLGEEEAEGGLLVDGAFCFASGAGLVWSGLVCRVLFLLLLQLQLATTHSLQEGRSGPVFQWPRARQGGLALVAITLRG</sequence>
<reference evidence="3" key="4">
    <citation type="journal article" date="2015" name="G3 (Bethesda)">
        <title>Genome sequences of three phytopathogenic species of the Magnaporthaceae family of fungi.</title>
        <authorList>
            <person name="Okagaki L.H."/>
            <person name="Nunes C.C."/>
            <person name="Sailsbery J."/>
            <person name="Clay B."/>
            <person name="Brown D."/>
            <person name="John T."/>
            <person name="Oh Y."/>
            <person name="Young N."/>
            <person name="Fitzgerald M."/>
            <person name="Haas B.J."/>
            <person name="Zeng Q."/>
            <person name="Young S."/>
            <person name="Adiconis X."/>
            <person name="Fan L."/>
            <person name="Levin J.Z."/>
            <person name="Mitchell T.K."/>
            <person name="Okubara P.A."/>
            <person name="Farman M.L."/>
            <person name="Kohn L.M."/>
            <person name="Birren B."/>
            <person name="Ma L.-J."/>
            <person name="Dean R.A."/>
        </authorList>
    </citation>
    <scope>NUCLEOTIDE SEQUENCE</scope>
    <source>
        <strain evidence="3">ATCC 64411 / 73-15</strain>
    </source>
</reference>
<dbReference type="EnsemblFungi" id="MAPG_08956T0">
    <property type="protein sequence ID" value="MAPG_08956T0"/>
    <property type="gene ID" value="MAPG_08956"/>
</dbReference>
<reference evidence="3" key="5">
    <citation type="submission" date="2015-06" db="UniProtKB">
        <authorList>
            <consortium name="EnsemblFungi"/>
        </authorList>
    </citation>
    <scope>IDENTIFICATION</scope>
    <source>
        <strain evidence="3">ATCC 64411</strain>
    </source>
</reference>
<dbReference type="VEuPathDB" id="FungiDB:MAPG_08956"/>
<accession>A0A0C4E8P1</accession>
<reference evidence="4" key="2">
    <citation type="submission" date="2010-05" db="EMBL/GenBank/DDBJ databases">
        <title>The genome sequence of Magnaporthe poae strain ATCC 64411.</title>
        <authorList>
            <person name="Ma L.-J."/>
            <person name="Dead R."/>
            <person name="Young S."/>
            <person name="Zeng Q."/>
            <person name="Koehrsen M."/>
            <person name="Alvarado L."/>
            <person name="Berlin A."/>
            <person name="Chapman S.B."/>
            <person name="Chen Z."/>
            <person name="Freedman E."/>
            <person name="Gellesch M."/>
            <person name="Goldberg J."/>
            <person name="Griggs A."/>
            <person name="Gujja S."/>
            <person name="Heilman E.R."/>
            <person name="Heiman D."/>
            <person name="Hepburn T."/>
            <person name="Howarth C."/>
            <person name="Jen D."/>
            <person name="Larson L."/>
            <person name="Mehta T."/>
            <person name="Neiman D."/>
            <person name="Pearson M."/>
            <person name="Roberts A."/>
            <person name="Saif S."/>
            <person name="Shea T."/>
            <person name="Shenoy N."/>
            <person name="Sisk P."/>
            <person name="Stolte C."/>
            <person name="Sykes S."/>
            <person name="Walk T."/>
            <person name="White J."/>
            <person name="Yandava C."/>
            <person name="Haas B."/>
            <person name="Nusbaum C."/>
            <person name="Birren B."/>
        </authorList>
    </citation>
    <scope>NUCLEOTIDE SEQUENCE [LARGE SCALE GENOMIC DNA]</scope>
    <source>
        <strain evidence="4">ATCC 64411 / 73-15</strain>
    </source>
</reference>
<proteinExistence type="predicted"/>
<dbReference type="EMBL" id="ADBL01002186">
    <property type="status" value="NOT_ANNOTATED_CDS"/>
    <property type="molecule type" value="Genomic_DNA"/>
</dbReference>
<gene>
    <name evidence="2" type="ORF">MAPG_08956</name>
</gene>
<keyword evidence="4" id="KW-1185">Reference proteome</keyword>
<name>A0A0C4E8P1_MAGP6</name>
<protein>
    <submittedName>
        <fullName evidence="2 3">Uncharacterized protein</fullName>
    </submittedName>
</protein>
<evidence type="ECO:0000313" key="2">
    <source>
        <dbReference type="EMBL" id="KLU89989.1"/>
    </source>
</evidence>
<dbReference type="EMBL" id="GL876974">
    <property type="protein sequence ID" value="KLU89989.1"/>
    <property type="molecule type" value="Genomic_DNA"/>
</dbReference>
<feature type="region of interest" description="Disordered" evidence="1">
    <location>
        <begin position="1"/>
        <end position="21"/>
    </location>
</feature>
<evidence type="ECO:0000313" key="3">
    <source>
        <dbReference type="EnsemblFungi" id="MAPG_08956T0"/>
    </source>
</evidence>